<sequence length="143" mass="15979">MDISSLVPGTQEVLNDLLVEHGLTQWQVVRDIRVSTDSEEVVDVIYGNVLTSKLEDERIERKRKRKTAKLPSDKQQSAYCCFVVLPAISCSPTLSIKRLQRLQQCADANEPSLVSSANKRTFLSITDAANISYYVLQTPAILP</sequence>
<comment type="caution">
    <text evidence="1">The sequence shown here is derived from an EMBL/GenBank/DDBJ whole genome shotgun (WGS) entry which is preliminary data.</text>
</comment>
<reference evidence="1" key="1">
    <citation type="submission" date="2022-12" db="EMBL/GenBank/DDBJ databases">
        <authorList>
            <person name="Webb A."/>
        </authorList>
    </citation>
    <scope>NUCLEOTIDE SEQUENCE</scope>
    <source>
        <strain evidence="1">Pd1</strain>
    </source>
</reference>
<keyword evidence="2" id="KW-1185">Reference proteome</keyword>
<protein>
    <submittedName>
        <fullName evidence="1">Uncharacterized protein</fullName>
    </submittedName>
</protein>
<dbReference type="AlphaFoldDB" id="A0AAV0VC17"/>
<name>A0AAV0VC17_9STRA</name>
<evidence type="ECO:0000313" key="2">
    <source>
        <dbReference type="Proteomes" id="UP001162029"/>
    </source>
</evidence>
<organism evidence="1 2">
    <name type="scientific">Peronospora destructor</name>
    <dbReference type="NCBI Taxonomy" id="86335"/>
    <lineage>
        <taxon>Eukaryota</taxon>
        <taxon>Sar</taxon>
        <taxon>Stramenopiles</taxon>
        <taxon>Oomycota</taxon>
        <taxon>Peronosporomycetes</taxon>
        <taxon>Peronosporales</taxon>
        <taxon>Peronosporaceae</taxon>
        <taxon>Peronospora</taxon>
    </lineage>
</organism>
<evidence type="ECO:0000313" key="1">
    <source>
        <dbReference type="EMBL" id="CAI5746714.1"/>
    </source>
</evidence>
<dbReference type="EMBL" id="CANTFM010002614">
    <property type="protein sequence ID" value="CAI5746714.1"/>
    <property type="molecule type" value="Genomic_DNA"/>
</dbReference>
<gene>
    <name evidence="1" type="ORF">PDE001_LOCUS11680</name>
</gene>
<dbReference type="Proteomes" id="UP001162029">
    <property type="component" value="Unassembled WGS sequence"/>
</dbReference>
<proteinExistence type="predicted"/>
<accession>A0AAV0VC17</accession>